<keyword evidence="6 8" id="KW-0804">Transcription</keyword>
<feature type="region of interest" description="Alpha C-terminal domain (alpha-CTD)" evidence="8">
    <location>
        <begin position="279"/>
        <end position="354"/>
    </location>
</feature>
<comment type="similarity">
    <text evidence="2 8">Belongs to the RNA polymerase alpha chain family.</text>
</comment>
<dbReference type="Pfam" id="PF01193">
    <property type="entry name" value="RNA_pol_L"/>
    <property type="match status" value="1"/>
</dbReference>
<comment type="subunit">
    <text evidence="8">In plastids the minimal PEP RNA polymerase catalytic core is composed of four subunits: alpha, beta, beta', and beta''. When a (nuclear-encoded) sigma factor is associated with the core the holoenzyme is formed, which can initiate transcription.</text>
</comment>
<comment type="catalytic activity">
    <reaction evidence="7 8">
        <text>RNA(n) + a ribonucleoside 5'-triphosphate = RNA(n+1) + diphosphate</text>
        <dbReference type="Rhea" id="RHEA:21248"/>
        <dbReference type="Rhea" id="RHEA-COMP:14527"/>
        <dbReference type="Rhea" id="RHEA-COMP:17342"/>
        <dbReference type="ChEBI" id="CHEBI:33019"/>
        <dbReference type="ChEBI" id="CHEBI:61557"/>
        <dbReference type="ChEBI" id="CHEBI:140395"/>
        <dbReference type="EC" id="2.7.7.6"/>
    </reaction>
</comment>
<name>A0A191T550_9VIRI</name>
<evidence type="ECO:0000256" key="4">
    <source>
        <dbReference type="ARBA" id="ARBA00022679"/>
    </source>
</evidence>
<feature type="domain" description="DNA-directed RNA polymerase RpoA/D/Rpb3-type" evidence="9">
    <location>
        <begin position="29"/>
        <end position="236"/>
    </location>
</feature>
<evidence type="ECO:0000256" key="8">
    <source>
        <dbReference type="HAMAP-Rule" id="MF_00059"/>
    </source>
</evidence>
<evidence type="ECO:0000256" key="5">
    <source>
        <dbReference type="ARBA" id="ARBA00022695"/>
    </source>
</evidence>
<dbReference type="GO" id="GO:0003899">
    <property type="term" value="F:DNA-directed RNA polymerase activity"/>
    <property type="evidence" value="ECO:0007669"/>
    <property type="project" value="UniProtKB-UniRule"/>
</dbReference>
<keyword evidence="10" id="KW-0934">Plastid</keyword>
<comment type="function">
    <text evidence="1 8">DNA-dependent RNA polymerase catalyzes the transcription of DNA into RNA using the four ribonucleoside triphosphates as substrates.</text>
</comment>
<dbReference type="GO" id="GO:0000428">
    <property type="term" value="C:DNA-directed RNA polymerase complex"/>
    <property type="evidence" value="ECO:0007669"/>
    <property type="project" value="UniProtKB-KW"/>
</dbReference>
<dbReference type="Gene3D" id="1.10.150.20">
    <property type="entry name" value="5' to 3' exonuclease, C-terminal subdomain"/>
    <property type="match status" value="1"/>
</dbReference>
<keyword evidence="10" id="KW-0150">Chloroplast</keyword>
<comment type="subcellular location">
    <subcellularLocation>
        <location evidence="8">Plastid</location>
        <location evidence="8">Chloroplast</location>
    </subcellularLocation>
</comment>
<dbReference type="Gene3D" id="3.30.1360.10">
    <property type="entry name" value="RNA polymerase, RBP11-like subunit"/>
    <property type="match status" value="1"/>
</dbReference>
<dbReference type="Pfam" id="PF01000">
    <property type="entry name" value="RNA_pol_A_bac"/>
    <property type="match status" value="1"/>
</dbReference>
<keyword evidence="4 8" id="KW-0808">Transferase</keyword>
<keyword evidence="3 8" id="KW-0240">DNA-directed RNA polymerase</keyword>
<dbReference type="EMBL" id="KU646491">
    <property type="protein sequence ID" value="ANI25526.1"/>
    <property type="molecule type" value="Genomic_DNA"/>
</dbReference>
<keyword evidence="5 8" id="KW-0548">Nucleotidyltransferase</keyword>
<evidence type="ECO:0000256" key="7">
    <source>
        <dbReference type="ARBA" id="ARBA00048552"/>
    </source>
</evidence>
<dbReference type="HAMAP" id="MF_00059">
    <property type="entry name" value="RNApol_bact_RpoA"/>
    <property type="match status" value="1"/>
</dbReference>
<dbReference type="Pfam" id="PF03118">
    <property type="entry name" value="RNA_pol_A_CTD"/>
    <property type="match status" value="1"/>
</dbReference>
<dbReference type="NCBIfam" id="TIGR02027">
    <property type="entry name" value="rpoA"/>
    <property type="match status" value="1"/>
</dbReference>
<dbReference type="GO" id="GO:0006351">
    <property type="term" value="P:DNA-templated transcription"/>
    <property type="evidence" value="ECO:0007669"/>
    <property type="project" value="UniProtKB-UniRule"/>
</dbReference>
<gene>
    <name evidence="8 10" type="primary">rpoA</name>
</gene>
<dbReference type="SUPFAM" id="SSF55257">
    <property type="entry name" value="RBP11-like subunits of RNA polymerase"/>
    <property type="match status" value="1"/>
</dbReference>
<dbReference type="SMART" id="SM00662">
    <property type="entry name" value="RPOLD"/>
    <property type="match status" value="1"/>
</dbReference>
<dbReference type="AlphaFoldDB" id="A0A191T550"/>
<evidence type="ECO:0000256" key="3">
    <source>
        <dbReference type="ARBA" id="ARBA00022478"/>
    </source>
</evidence>
<organism evidence="10">
    <name type="scientific">Netrium digitus</name>
    <dbReference type="NCBI Taxonomy" id="43946"/>
    <lineage>
        <taxon>Eukaryota</taxon>
        <taxon>Viridiplantae</taxon>
        <taxon>Streptophyta</taxon>
        <taxon>Zygnematophyceae</taxon>
        <taxon>Zygnematophycidae</taxon>
        <taxon>Zygnematales</taxon>
        <taxon>Zygnemataceae</taxon>
        <taxon>Netrium</taxon>
    </lineage>
</organism>
<evidence type="ECO:0000256" key="2">
    <source>
        <dbReference type="ARBA" id="ARBA00007123"/>
    </source>
</evidence>
<evidence type="ECO:0000259" key="9">
    <source>
        <dbReference type="SMART" id="SM00662"/>
    </source>
</evidence>
<dbReference type="SUPFAM" id="SSF47789">
    <property type="entry name" value="C-terminal domain of RNA polymerase alpha subunit"/>
    <property type="match status" value="1"/>
</dbReference>
<evidence type="ECO:0000256" key="1">
    <source>
        <dbReference type="ARBA" id="ARBA00004026"/>
    </source>
</evidence>
<dbReference type="InterPro" id="IPR036643">
    <property type="entry name" value="RNApol_insert_sf"/>
</dbReference>
<dbReference type="InterPro" id="IPR011263">
    <property type="entry name" value="DNA-dir_RNA_pol_RpoA/D/Rpb3"/>
</dbReference>
<dbReference type="InterPro" id="IPR011260">
    <property type="entry name" value="RNAP_asu_C"/>
</dbReference>
<dbReference type="InterPro" id="IPR011262">
    <property type="entry name" value="DNA-dir_RNA_pol_insert"/>
</dbReference>
<comment type="domain">
    <text evidence="8">The N-terminal domain is essential for RNAP assembly and basal transcription, whereas the C-terminal domain is involved in interaction with transcriptional regulators and with upstream promoter elements.</text>
</comment>
<dbReference type="CDD" id="cd06928">
    <property type="entry name" value="RNAP_alpha_NTD"/>
    <property type="match status" value="1"/>
</dbReference>
<evidence type="ECO:0000313" key="10">
    <source>
        <dbReference type="EMBL" id="ANI25526.1"/>
    </source>
</evidence>
<geneLocation type="chloroplast" evidence="10"/>
<dbReference type="SUPFAM" id="SSF56553">
    <property type="entry name" value="Insert subdomain of RNA polymerase alpha subunit"/>
    <property type="match status" value="1"/>
</dbReference>
<dbReference type="EC" id="2.7.7.6" evidence="8"/>
<sequence>MSTLSINKLHDTTCRCVQDEPEHKNLLHYSRFAVSPLLAGQANTIGVAMRRALLELQGTGIRSAKILGATHEYCSLEGVLESVNDILLNLKQIVLHSTINEIQKGSIFAQGPGVVTAGHINLPQSVTVINRNQHIATLTKPSKFYIDLVIQPNKYIGQTELDLFLNDNSADSGFILDSTVSPVRNVNYSIHPLSQVYEGYELLVIEVWTNKALTPQQAIYQASENLLNLFYIFSPINSKQISTLQEQHILSYPLSVIDKSTFDLQSSSFDTRTIPTHNLDKPIDINTISIAQLQLSTRTYNCLSKANVYTIADLLKYTENDLLKIKNFGRRSVEQVKIALKNFGISLAAQDQES</sequence>
<proteinExistence type="inferred from homology"/>
<dbReference type="GO" id="GO:0003677">
    <property type="term" value="F:DNA binding"/>
    <property type="evidence" value="ECO:0007669"/>
    <property type="project" value="UniProtKB-UniRule"/>
</dbReference>
<protein>
    <recommendedName>
        <fullName evidence="8">DNA-directed RNA polymerase subunit alpha</fullName>
        <shortName evidence="8">PEP</shortName>
        <ecNumber evidence="8">2.7.7.6</ecNumber>
    </recommendedName>
    <alternativeName>
        <fullName evidence="8">Plastid-encoded RNA polymerase subunit alpha</fullName>
        <shortName evidence="8">RNA polymerase subunit alpha</shortName>
    </alternativeName>
</protein>
<dbReference type="InterPro" id="IPR011773">
    <property type="entry name" value="DNA-dir_RpoA"/>
</dbReference>
<dbReference type="Gene3D" id="2.170.120.12">
    <property type="entry name" value="DNA-directed RNA polymerase, insert domain"/>
    <property type="match status" value="1"/>
</dbReference>
<evidence type="ECO:0000256" key="6">
    <source>
        <dbReference type="ARBA" id="ARBA00023163"/>
    </source>
</evidence>
<dbReference type="InterPro" id="IPR036603">
    <property type="entry name" value="RBP11-like"/>
</dbReference>
<dbReference type="GO" id="GO:0046983">
    <property type="term" value="F:protein dimerization activity"/>
    <property type="evidence" value="ECO:0007669"/>
    <property type="project" value="InterPro"/>
</dbReference>
<accession>A0A191T550</accession>
<dbReference type="GeneID" id="27984874"/>
<reference evidence="10" key="1">
    <citation type="journal article" date="2016" name="Front. Plant Sci.">
        <title>Comparative Chloroplast Genome Analyses of Streptophyte Green Algae Uncover Major Structural Alterations in the Klebsormidiophyceae, Coleochaetophyceae and Zygnematophyceae.</title>
        <authorList>
            <person name="Lemieux C."/>
            <person name="Otis C."/>
            <person name="Turmel M."/>
        </authorList>
    </citation>
    <scope>NUCLEOTIDE SEQUENCE</scope>
</reference>
<dbReference type="RefSeq" id="YP_009258500.1">
    <property type="nucleotide sequence ID" value="NC_030356.1"/>
</dbReference>
<dbReference type="GO" id="GO:0009507">
    <property type="term" value="C:chloroplast"/>
    <property type="evidence" value="ECO:0007669"/>
    <property type="project" value="UniProtKB-SubCell"/>
</dbReference>
<feature type="region of interest" description="Alpha N-terminal domain (alpha-NTD)" evidence="8">
    <location>
        <begin position="1"/>
        <end position="238"/>
    </location>
</feature>